<dbReference type="GO" id="GO:0008168">
    <property type="term" value="F:methyltransferase activity"/>
    <property type="evidence" value="ECO:0007669"/>
    <property type="project" value="UniProtKB-KW"/>
</dbReference>
<proteinExistence type="predicted"/>
<keyword evidence="6" id="KW-0808">Transferase</keyword>
<dbReference type="Gene3D" id="1.20.120.1630">
    <property type="match status" value="1"/>
</dbReference>
<organism evidence="6 7">
    <name type="scientific">Paenibacillus donghaensis</name>
    <dbReference type="NCBI Taxonomy" id="414771"/>
    <lineage>
        <taxon>Bacteria</taxon>
        <taxon>Bacillati</taxon>
        <taxon>Bacillota</taxon>
        <taxon>Bacilli</taxon>
        <taxon>Bacillales</taxon>
        <taxon>Paenibacillaceae</taxon>
        <taxon>Paenibacillus</taxon>
    </lineage>
</organism>
<keyword evidence="6" id="KW-0489">Methyltransferase</keyword>
<evidence type="ECO:0000256" key="3">
    <source>
        <dbReference type="ARBA" id="ARBA00022989"/>
    </source>
</evidence>
<sequence>MNAFILVIPLFFIRFGLLGMINKSALSRAAFFAPLEGGERVAYFFYQVSNFFIFLYPLFLKIQTKPPKFFIGLFIYILGIVVLIISTIAFAKPNRSGLNANGIYKVSRNPMYIGYFMYFLGCAVLIHSMLLFITLLIFQISAHWIILSEERWCIKKFGSEYVSYMNRVKRYF</sequence>
<dbReference type="OrthoDB" id="272002at2"/>
<evidence type="ECO:0000256" key="5">
    <source>
        <dbReference type="SAM" id="Phobius"/>
    </source>
</evidence>
<dbReference type="InterPro" id="IPR007318">
    <property type="entry name" value="Phopholipid_MeTrfase"/>
</dbReference>
<evidence type="ECO:0000313" key="6">
    <source>
        <dbReference type="EMBL" id="ASA26475.1"/>
    </source>
</evidence>
<evidence type="ECO:0000256" key="1">
    <source>
        <dbReference type="ARBA" id="ARBA00004127"/>
    </source>
</evidence>
<keyword evidence="7" id="KW-1185">Reference proteome</keyword>
<evidence type="ECO:0000256" key="2">
    <source>
        <dbReference type="ARBA" id="ARBA00022692"/>
    </source>
</evidence>
<name>A0A2Z2KPJ3_9BACL</name>
<dbReference type="GO" id="GO:0032259">
    <property type="term" value="P:methylation"/>
    <property type="evidence" value="ECO:0007669"/>
    <property type="project" value="UniProtKB-KW"/>
</dbReference>
<dbReference type="GO" id="GO:0012505">
    <property type="term" value="C:endomembrane system"/>
    <property type="evidence" value="ECO:0007669"/>
    <property type="project" value="UniProtKB-SubCell"/>
</dbReference>
<dbReference type="Pfam" id="PF04191">
    <property type="entry name" value="PEMT"/>
    <property type="match status" value="1"/>
</dbReference>
<accession>A0A2Z2KPJ3</accession>
<evidence type="ECO:0000313" key="7">
    <source>
        <dbReference type="Proteomes" id="UP000249890"/>
    </source>
</evidence>
<dbReference type="AlphaFoldDB" id="A0A2Z2KPJ3"/>
<dbReference type="KEGG" id="pdh:B9T62_24875"/>
<feature type="transmembrane region" description="Helical" evidence="5">
    <location>
        <begin position="69"/>
        <end position="91"/>
    </location>
</feature>
<gene>
    <name evidence="6" type="ORF">B9T62_24875</name>
</gene>
<feature type="transmembrane region" description="Helical" evidence="5">
    <location>
        <begin position="43"/>
        <end position="62"/>
    </location>
</feature>
<comment type="subcellular location">
    <subcellularLocation>
        <location evidence="1">Endomembrane system</location>
        <topology evidence="1">Multi-pass membrane protein</topology>
    </subcellularLocation>
</comment>
<protein>
    <submittedName>
        <fullName evidence="6">Phospholipid methyltransferase</fullName>
    </submittedName>
</protein>
<dbReference type="EMBL" id="CP021780">
    <property type="protein sequence ID" value="ASA26475.1"/>
    <property type="molecule type" value="Genomic_DNA"/>
</dbReference>
<dbReference type="Proteomes" id="UP000249890">
    <property type="component" value="Chromosome"/>
</dbReference>
<reference evidence="6 7" key="1">
    <citation type="submission" date="2017-06" db="EMBL/GenBank/DDBJ databases">
        <title>Complete genome sequence of Paenibacillus donghaensis KCTC 13049T isolated from East Sea sediment, South Korea.</title>
        <authorList>
            <person name="Jung B.K."/>
            <person name="Hong S.-J."/>
            <person name="Shin J.-H."/>
        </authorList>
    </citation>
    <scope>NUCLEOTIDE SEQUENCE [LARGE SCALE GENOMIC DNA]</scope>
    <source>
        <strain evidence="6 7">KCTC 13049</strain>
    </source>
</reference>
<feature type="transmembrane region" description="Helical" evidence="5">
    <location>
        <begin position="111"/>
        <end position="138"/>
    </location>
</feature>
<evidence type="ECO:0000256" key="4">
    <source>
        <dbReference type="ARBA" id="ARBA00023136"/>
    </source>
</evidence>
<keyword evidence="2 5" id="KW-0812">Transmembrane</keyword>
<keyword evidence="3 5" id="KW-1133">Transmembrane helix</keyword>
<dbReference type="RefSeq" id="WP_087920420.1">
    <property type="nucleotide sequence ID" value="NZ_CP021780.1"/>
</dbReference>
<keyword evidence="4 5" id="KW-0472">Membrane</keyword>